<evidence type="ECO:0000256" key="6">
    <source>
        <dbReference type="ARBA" id="ARBA00022989"/>
    </source>
</evidence>
<keyword evidence="3" id="KW-0050">Antiport</keyword>
<feature type="transmembrane region" description="Helical" evidence="9">
    <location>
        <begin position="111"/>
        <end position="132"/>
    </location>
</feature>
<protein>
    <submittedName>
        <fullName evidence="11">Na+/H+ antiporter NhaC</fullName>
    </submittedName>
</protein>
<evidence type="ECO:0000256" key="7">
    <source>
        <dbReference type="ARBA" id="ARBA00023136"/>
    </source>
</evidence>
<keyword evidence="12" id="KW-1185">Reference proteome</keyword>
<dbReference type="PANTHER" id="PTHR33451:SF3">
    <property type="entry name" value="MALATE-2H(+)_NA(+)-LACTATE ANTIPORTER"/>
    <property type="match status" value="1"/>
</dbReference>
<evidence type="ECO:0000256" key="1">
    <source>
        <dbReference type="ARBA" id="ARBA00004651"/>
    </source>
</evidence>
<evidence type="ECO:0000256" key="3">
    <source>
        <dbReference type="ARBA" id="ARBA00022449"/>
    </source>
</evidence>
<keyword evidence="4" id="KW-1003">Cell membrane</keyword>
<keyword evidence="6 9" id="KW-1133">Transmembrane helix</keyword>
<comment type="subcellular location">
    <subcellularLocation>
        <location evidence="1">Cell membrane</location>
        <topology evidence="1">Multi-pass membrane protein</topology>
    </subcellularLocation>
</comment>
<keyword evidence="5 9" id="KW-0812">Transmembrane</keyword>
<evidence type="ECO:0000256" key="2">
    <source>
        <dbReference type="ARBA" id="ARBA00022448"/>
    </source>
</evidence>
<dbReference type="InterPro" id="IPR018461">
    <property type="entry name" value="Na/H_Antiport_NhaC-like_C"/>
</dbReference>
<dbReference type="Proteomes" id="UP000245263">
    <property type="component" value="Chromosome 1"/>
</dbReference>
<feature type="transmembrane region" description="Helical" evidence="9">
    <location>
        <begin position="359"/>
        <end position="379"/>
    </location>
</feature>
<feature type="transmembrane region" description="Helical" evidence="9">
    <location>
        <begin position="241"/>
        <end position="261"/>
    </location>
</feature>
<comment type="similarity">
    <text evidence="8">Belongs to the NhaC Na(+)/H(+) (TC 2.A.35) antiporter family.</text>
</comment>
<proteinExistence type="inferred from homology"/>
<accession>A0ABN6KF60</accession>
<reference evidence="11 12" key="1">
    <citation type="submission" date="2021-08" db="EMBL/GenBank/DDBJ databases">
        <title>Complete genome sequence of Leptospira kobayashii strain E30.</title>
        <authorList>
            <person name="Nakao R."/>
            <person name="Nakamura S."/>
            <person name="Masuzawa T."/>
            <person name="Koizumi N."/>
        </authorList>
    </citation>
    <scope>NUCLEOTIDE SEQUENCE [LARGE SCALE GENOMIC DNA]</scope>
    <source>
        <strain evidence="11 12">E30</strain>
    </source>
</reference>
<evidence type="ECO:0000256" key="4">
    <source>
        <dbReference type="ARBA" id="ARBA00022475"/>
    </source>
</evidence>
<evidence type="ECO:0000313" key="12">
    <source>
        <dbReference type="Proteomes" id="UP000245263"/>
    </source>
</evidence>
<feature type="transmembrane region" description="Helical" evidence="9">
    <location>
        <begin position="7"/>
        <end position="28"/>
    </location>
</feature>
<dbReference type="RefSeq" id="WP_174705636.1">
    <property type="nucleotide sequence ID" value="NZ_AP025028.1"/>
</dbReference>
<dbReference type="InterPro" id="IPR052180">
    <property type="entry name" value="NhaC_Na-H+_Antiporter"/>
</dbReference>
<evidence type="ECO:0000256" key="8">
    <source>
        <dbReference type="ARBA" id="ARBA00038435"/>
    </source>
</evidence>
<evidence type="ECO:0000256" key="9">
    <source>
        <dbReference type="SAM" id="Phobius"/>
    </source>
</evidence>
<dbReference type="PANTHER" id="PTHR33451">
    <property type="entry name" value="MALATE-2H(+)/NA(+)-LACTATE ANTIPORTER"/>
    <property type="match status" value="1"/>
</dbReference>
<keyword evidence="2" id="KW-0813">Transport</keyword>
<evidence type="ECO:0000259" key="10">
    <source>
        <dbReference type="Pfam" id="PF03553"/>
    </source>
</evidence>
<feature type="transmembrane region" description="Helical" evidence="9">
    <location>
        <begin position="273"/>
        <end position="298"/>
    </location>
</feature>
<name>A0ABN6KF60_9LEPT</name>
<evidence type="ECO:0000256" key="5">
    <source>
        <dbReference type="ARBA" id="ARBA00022692"/>
    </source>
</evidence>
<feature type="transmembrane region" description="Helical" evidence="9">
    <location>
        <begin position="202"/>
        <end position="221"/>
    </location>
</feature>
<gene>
    <name evidence="11" type="ORF">LPTSP3_g26450</name>
</gene>
<organism evidence="11 12">
    <name type="scientific">Leptospira kobayashii</name>
    <dbReference type="NCBI Taxonomy" id="1917830"/>
    <lineage>
        <taxon>Bacteria</taxon>
        <taxon>Pseudomonadati</taxon>
        <taxon>Spirochaetota</taxon>
        <taxon>Spirochaetia</taxon>
        <taxon>Leptospirales</taxon>
        <taxon>Leptospiraceae</taxon>
        <taxon>Leptospira</taxon>
    </lineage>
</organism>
<feature type="transmembrane region" description="Helical" evidence="9">
    <location>
        <begin position="318"/>
        <end position="339"/>
    </location>
</feature>
<feature type="transmembrane region" description="Helical" evidence="9">
    <location>
        <begin position="34"/>
        <end position="50"/>
    </location>
</feature>
<dbReference type="Pfam" id="PF03553">
    <property type="entry name" value="Na_H_antiporter"/>
    <property type="match status" value="1"/>
</dbReference>
<feature type="transmembrane region" description="Helical" evidence="9">
    <location>
        <begin position="71"/>
        <end position="91"/>
    </location>
</feature>
<dbReference type="EMBL" id="AP025028">
    <property type="protein sequence ID" value="BDA79715.1"/>
    <property type="molecule type" value="Genomic_DNA"/>
</dbReference>
<evidence type="ECO:0000313" key="11">
    <source>
        <dbReference type="EMBL" id="BDA79715.1"/>
    </source>
</evidence>
<sequence length="463" mass="49927">MRKTKDIFLSLSPVLYLLCFIFLFRQIFTTDPLYGSHQLSLVLAGAAAIWQRRHTHHAKQAFLLAWKKNFLSVWPAMEILLLVGILIGSWADAGVLFSMIRLGVRVLSPEFFLPGVCLISGIASLISGSSWTTAGTLGVALMGVGQVLGVNESICAGAIVSGCYFGDKLSPLSDTTNLASSLTGVPILDHIFHMAKTTVPSFFVALVLFYGANSFAVAGGTTSGTTDLGSLGFGSPETDGFAGLINPSLIPILLVFGASLLRVPPRYSLLLGIFSANWISFGLGHNIGSVLTSLSFGFESKTGNESLDLLLGGGGVKAVFPTECLILSAVWFGGALEGLGYLQELLHYLRNWIRKKADVLLATMGTSFLLNLTTADQYLSLVIPARAYRNLADHYELPPKDVSRALEDSGTISSPLIPWNSCGAFMATSLKVSTLGYLPFVWFNLIHITFVIFTALWNRKKEK</sequence>
<keyword evidence="7 9" id="KW-0472">Membrane</keyword>
<feature type="transmembrane region" description="Helical" evidence="9">
    <location>
        <begin position="435"/>
        <end position="457"/>
    </location>
</feature>
<feature type="domain" description="Na+/H+ antiporter NhaC-like C-terminal" evidence="10">
    <location>
        <begin position="162"/>
        <end position="455"/>
    </location>
</feature>